<dbReference type="AlphaFoldDB" id="W7TJS7"/>
<dbReference type="Gene3D" id="3.30.465.10">
    <property type="match status" value="1"/>
</dbReference>
<keyword evidence="4" id="KW-1185">Reference proteome</keyword>
<name>W7TJS7_9STRA</name>
<reference evidence="3 4" key="1">
    <citation type="journal article" date="2014" name="Mol. Plant">
        <title>Chromosome Scale Genome Assembly and Transcriptome Profiling of Nannochloropsis gaditana in Nitrogen Depletion.</title>
        <authorList>
            <person name="Corteggiani Carpinelli E."/>
            <person name="Telatin A."/>
            <person name="Vitulo N."/>
            <person name="Forcato C."/>
            <person name="D'Angelo M."/>
            <person name="Schiavon R."/>
            <person name="Vezzi A."/>
            <person name="Giacometti G.M."/>
            <person name="Morosinotto T."/>
            <person name="Valle G."/>
        </authorList>
    </citation>
    <scope>NUCLEOTIDE SEQUENCE [LARGE SCALE GENOMIC DNA]</scope>
    <source>
        <strain evidence="3 4">B-31</strain>
    </source>
</reference>
<dbReference type="GO" id="GO:0071949">
    <property type="term" value="F:FAD binding"/>
    <property type="evidence" value="ECO:0007669"/>
    <property type="project" value="InterPro"/>
</dbReference>
<feature type="chain" id="PRO_5004900744" evidence="1">
    <location>
        <begin position="23"/>
        <end position="599"/>
    </location>
</feature>
<dbReference type="EMBL" id="AZIL01000687">
    <property type="protein sequence ID" value="EWM26357.1"/>
    <property type="molecule type" value="Genomic_DNA"/>
</dbReference>
<organism evidence="3 4">
    <name type="scientific">Nannochloropsis gaditana</name>
    <dbReference type="NCBI Taxonomy" id="72520"/>
    <lineage>
        <taxon>Eukaryota</taxon>
        <taxon>Sar</taxon>
        <taxon>Stramenopiles</taxon>
        <taxon>Ochrophyta</taxon>
        <taxon>Eustigmatophyceae</taxon>
        <taxon>Eustigmatales</taxon>
        <taxon>Monodopsidaceae</taxon>
        <taxon>Nannochloropsis</taxon>
    </lineage>
</organism>
<dbReference type="Proteomes" id="UP000019335">
    <property type="component" value="Chromosome 9"/>
</dbReference>
<accession>W7TJS7</accession>
<dbReference type="PANTHER" id="PTHR43762:SF1">
    <property type="entry name" value="D-ARABINONO-1,4-LACTONE OXIDASE"/>
    <property type="match status" value="1"/>
</dbReference>
<dbReference type="OrthoDB" id="610608at2759"/>
<evidence type="ECO:0000256" key="1">
    <source>
        <dbReference type="SAM" id="SignalP"/>
    </source>
</evidence>
<dbReference type="InterPro" id="IPR016169">
    <property type="entry name" value="FAD-bd_PCMH_sub2"/>
</dbReference>
<feature type="signal peptide" evidence="1">
    <location>
        <begin position="1"/>
        <end position="22"/>
    </location>
</feature>
<evidence type="ECO:0000259" key="2">
    <source>
        <dbReference type="PROSITE" id="PS51387"/>
    </source>
</evidence>
<dbReference type="InterPro" id="IPR016166">
    <property type="entry name" value="FAD-bd_PCMH"/>
</dbReference>
<gene>
    <name evidence="3" type="ORF">Naga_100031g37</name>
</gene>
<dbReference type="InterPro" id="IPR036318">
    <property type="entry name" value="FAD-bd_PCMH-like_sf"/>
</dbReference>
<protein>
    <submittedName>
        <fullName evidence="3">Fad-linked oxidoreductase</fullName>
    </submittedName>
</protein>
<dbReference type="SUPFAM" id="SSF56176">
    <property type="entry name" value="FAD-binding/transporter-associated domain-like"/>
    <property type="match status" value="1"/>
</dbReference>
<dbReference type="GO" id="GO:0016899">
    <property type="term" value="F:oxidoreductase activity, acting on the CH-OH group of donors, oxygen as acceptor"/>
    <property type="evidence" value="ECO:0007669"/>
    <property type="project" value="InterPro"/>
</dbReference>
<keyword evidence="1" id="KW-0732">Signal</keyword>
<dbReference type="InterPro" id="IPR010031">
    <property type="entry name" value="FAD_lactone_oxidase-like"/>
</dbReference>
<dbReference type="InterPro" id="IPR006094">
    <property type="entry name" value="Oxid_FAD_bind_N"/>
</dbReference>
<dbReference type="PROSITE" id="PS51387">
    <property type="entry name" value="FAD_PCMH"/>
    <property type="match status" value="1"/>
</dbReference>
<comment type="caution">
    <text evidence="3">The sequence shown here is derived from an EMBL/GenBank/DDBJ whole genome shotgun (WGS) entry which is preliminary data.</text>
</comment>
<dbReference type="Pfam" id="PF01565">
    <property type="entry name" value="FAD_binding_4"/>
    <property type="match status" value="1"/>
</dbReference>
<feature type="domain" description="FAD-binding PCMH-type" evidence="2">
    <location>
        <begin position="85"/>
        <end position="259"/>
    </location>
</feature>
<evidence type="ECO:0000313" key="3">
    <source>
        <dbReference type="EMBL" id="EWM26357.1"/>
    </source>
</evidence>
<dbReference type="InterPro" id="IPR016167">
    <property type="entry name" value="FAD-bd_PCMH_sub1"/>
</dbReference>
<evidence type="ECO:0000313" key="4">
    <source>
        <dbReference type="Proteomes" id="UP000019335"/>
    </source>
</evidence>
<dbReference type="Gene3D" id="3.30.43.10">
    <property type="entry name" value="Uridine Diphospho-n-acetylenolpyruvylglucosamine Reductase, domain 2"/>
    <property type="match status" value="1"/>
</dbReference>
<proteinExistence type="predicted"/>
<dbReference type="PANTHER" id="PTHR43762">
    <property type="entry name" value="L-GULONOLACTONE OXIDASE"/>
    <property type="match status" value="1"/>
</dbReference>
<sequence length="599" mass="66758">MRFTLSMSEVGTWLLMVLVASASIEPHMRMTLEATGEQTLPTSEDIARQQHAMADHPFVSMDEAKSMFGPSEGPGANISNWGQNYCGNNIHVHHPKTYQEVAGLVKALKAQGAKVRVLGVMHSWSNVFADDGTHVIFLDSFKSITQDPNDYTRVTLQAGVTNAELADFADSPNRGYGRFSYLKMNTLVQAVTFIGAAQTASHGSGDGGTCGDFIESLTMIDSWGSISIFDRSHPDFLVYTACLGMCGIILDVTLRFSPETTGVTVTQIKAPLKDFFPRACETNSSFNPLKDWINSHVGGAMNYATYNSAILSGPLDPKKAEIYTANDYCWAQGVTETPGLQVKPDRKGLPIWGTQHEPYYDKDLFIPADYQNAEGTKLHRVALGDWRLNQNSNYMPFFGGLVQNSVLVMQPPSFQLKAEYNTSRASSQHFVRYIEHITHANDYSFALKVDDDYTNIYDAWWALIDINNEMFRDTGSYPMNLYAAIRWLGHSDCPLSGAYGQEGDRFVLIEASSAHGTPGWEEFCRRVLAKFATIKTKKDGSLPKPHWGKVNKDWTPNIAAYTRQAMGPQLERVKEAVFKTDPTGMFRNQHLSEVFELPY</sequence>